<evidence type="ECO:0000313" key="4">
    <source>
        <dbReference type="EMBL" id="SNS78963.1"/>
    </source>
</evidence>
<organism evidence="4 5">
    <name type="scientific">Sphingopyxis indica</name>
    <dbReference type="NCBI Taxonomy" id="436663"/>
    <lineage>
        <taxon>Bacteria</taxon>
        <taxon>Pseudomonadati</taxon>
        <taxon>Pseudomonadota</taxon>
        <taxon>Alphaproteobacteria</taxon>
        <taxon>Sphingomonadales</taxon>
        <taxon>Sphingomonadaceae</taxon>
        <taxon>Sphingopyxis</taxon>
    </lineage>
</organism>
<feature type="region of interest" description="Disordered" evidence="2">
    <location>
        <begin position="1"/>
        <end position="34"/>
    </location>
</feature>
<comment type="similarity">
    <text evidence="1">Belongs to the sodium:galactoside symporter (TC 2.A.2) family.</text>
</comment>
<dbReference type="GO" id="GO:0015293">
    <property type="term" value="F:symporter activity"/>
    <property type="evidence" value="ECO:0007669"/>
    <property type="project" value="InterPro"/>
</dbReference>
<dbReference type="Proteomes" id="UP000198339">
    <property type="component" value="Unassembled WGS sequence"/>
</dbReference>
<evidence type="ECO:0000256" key="3">
    <source>
        <dbReference type="SAM" id="Phobius"/>
    </source>
</evidence>
<feature type="transmembrane region" description="Helical" evidence="3">
    <location>
        <begin position="217"/>
        <end position="238"/>
    </location>
</feature>
<dbReference type="Pfam" id="PF13347">
    <property type="entry name" value="MFS_2"/>
    <property type="match status" value="1"/>
</dbReference>
<dbReference type="GO" id="GO:0008643">
    <property type="term" value="P:carbohydrate transport"/>
    <property type="evidence" value="ECO:0007669"/>
    <property type="project" value="InterPro"/>
</dbReference>
<dbReference type="GO" id="GO:0005886">
    <property type="term" value="C:plasma membrane"/>
    <property type="evidence" value="ECO:0007669"/>
    <property type="project" value="TreeGrafter"/>
</dbReference>
<feature type="transmembrane region" description="Helical" evidence="3">
    <location>
        <begin position="140"/>
        <end position="159"/>
    </location>
</feature>
<sequence length="520" mass="55694">MAAKANVAPGNASETRMDEGSGAPGSRISDDPPPLGRRLRAAFGFGAVANGVKNASLASYVTFYFNQVVGVDASVIGIAYAATLIVDAVADPLLGRWTDMARSRWGRRHPFMYFAALPTALFFYLLWFPPAGLSDFATGLWVFTLAGLARVSISAFEIASSAMAVELSDDYNQRTRLFSLRYLFGYIGAYGFSAVALSVIFKMTPEYPLGQLNPDSYSGFALCGALLIAIAILVCALGTHSRIPYLPQAEPQQERMRLGAHAREMATAFRNRGFLAIFGFGVCKYTATGAYSVMALYFATYLFKLTSAQMAILVLDSLVAAMLAAPLAPYFSNRIGKRASSMLFALGGVAVSLVPLLLIYFDLFFEPGDKRQIAALFVIGAVYGTMVTISLINTTAMLADVVEDSAVETGQRSAGVFFAASSFMQQCSTALGSLVASQILVGSGFPKKVDPDRVTEAMTDGLLLNYMPVSFGLWACGCVLLLFYPITRQRHEANVEQLRALRVAARAKEAGGAVVAAPPA</sequence>
<feature type="transmembrane region" description="Helical" evidence="3">
    <location>
        <begin position="461"/>
        <end position="484"/>
    </location>
</feature>
<dbReference type="EMBL" id="FZPA01000005">
    <property type="protein sequence ID" value="SNS78963.1"/>
    <property type="molecule type" value="Genomic_DNA"/>
</dbReference>
<evidence type="ECO:0000256" key="2">
    <source>
        <dbReference type="SAM" id="MobiDB-lite"/>
    </source>
</evidence>
<dbReference type="SUPFAM" id="SSF103473">
    <property type="entry name" value="MFS general substrate transporter"/>
    <property type="match status" value="1"/>
</dbReference>
<name>A0A239HDT9_9SPHN</name>
<keyword evidence="5" id="KW-1185">Reference proteome</keyword>
<feature type="transmembrane region" description="Helical" evidence="3">
    <location>
        <begin position="343"/>
        <end position="361"/>
    </location>
</feature>
<dbReference type="RefSeq" id="WP_170935494.1">
    <property type="nucleotide sequence ID" value="NZ_FZPA01000005.1"/>
</dbReference>
<feature type="transmembrane region" description="Helical" evidence="3">
    <location>
        <begin position="64"/>
        <end position="90"/>
    </location>
</feature>
<dbReference type="InterPro" id="IPR039672">
    <property type="entry name" value="MFS_2"/>
</dbReference>
<feature type="transmembrane region" description="Helical" evidence="3">
    <location>
        <begin position="111"/>
        <end position="128"/>
    </location>
</feature>
<dbReference type="Gene3D" id="1.20.1250.20">
    <property type="entry name" value="MFS general substrate transporter like domains"/>
    <property type="match status" value="2"/>
</dbReference>
<keyword evidence="3" id="KW-0812">Transmembrane</keyword>
<dbReference type="PANTHER" id="PTHR11328">
    <property type="entry name" value="MAJOR FACILITATOR SUPERFAMILY DOMAIN-CONTAINING PROTEIN"/>
    <property type="match status" value="1"/>
</dbReference>
<feature type="transmembrane region" description="Helical" evidence="3">
    <location>
        <begin position="180"/>
        <end position="201"/>
    </location>
</feature>
<protein>
    <submittedName>
        <fullName evidence="4">Na+/melibiose symporter</fullName>
    </submittedName>
</protein>
<gene>
    <name evidence="4" type="ORF">SAMN06295955_10586</name>
</gene>
<feature type="transmembrane region" description="Helical" evidence="3">
    <location>
        <begin position="414"/>
        <end position="441"/>
    </location>
</feature>
<accession>A0A239HDT9</accession>
<evidence type="ECO:0000313" key="5">
    <source>
        <dbReference type="Proteomes" id="UP000198339"/>
    </source>
</evidence>
<dbReference type="AlphaFoldDB" id="A0A239HDT9"/>
<dbReference type="PANTHER" id="PTHR11328:SF24">
    <property type="entry name" value="MAJOR FACILITATOR SUPERFAMILY (MFS) PROFILE DOMAIN-CONTAINING PROTEIN"/>
    <property type="match status" value="1"/>
</dbReference>
<proteinExistence type="inferred from homology"/>
<feature type="transmembrane region" description="Helical" evidence="3">
    <location>
        <begin position="310"/>
        <end position="331"/>
    </location>
</feature>
<keyword evidence="3" id="KW-0472">Membrane</keyword>
<evidence type="ECO:0000256" key="1">
    <source>
        <dbReference type="ARBA" id="ARBA00009617"/>
    </source>
</evidence>
<reference evidence="4 5" key="1">
    <citation type="submission" date="2017-06" db="EMBL/GenBank/DDBJ databases">
        <authorList>
            <person name="Kim H.J."/>
            <person name="Triplett B.A."/>
        </authorList>
    </citation>
    <scope>NUCLEOTIDE SEQUENCE [LARGE SCALE GENOMIC DNA]</scope>
    <source>
        <strain evidence="4 5">DS15</strain>
    </source>
</reference>
<keyword evidence="3" id="KW-1133">Transmembrane helix</keyword>
<feature type="transmembrane region" description="Helical" evidence="3">
    <location>
        <begin position="273"/>
        <end position="298"/>
    </location>
</feature>
<dbReference type="InterPro" id="IPR036259">
    <property type="entry name" value="MFS_trans_sf"/>
</dbReference>
<feature type="transmembrane region" description="Helical" evidence="3">
    <location>
        <begin position="373"/>
        <end position="393"/>
    </location>
</feature>